<sequence length="259" mass="27233">MGLTAADIEDLRRARALLENPGLAARISDVVGSPIERGFGMLPKSWNAAVMNATRKAIEAALDVALRTLDPERAETTSNRWHKLAVGTTGAAGGAFGLAALAIELPLSTTIMLRSIAEIARSEGEDLGSAEARLQCVQVLALGGKSGHDDAAETGYFAARAAMAKAVSEAARYAAQQGAIARGAPAIVQLITQVASRFSITVSQKVAAQAVPVVGALGGALINTLFIDHFQDMARGHFIVRRLERVHGADQVRLVYKEL</sequence>
<proteinExistence type="predicted"/>
<evidence type="ECO:0000313" key="2">
    <source>
        <dbReference type="Proteomes" id="UP000615989"/>
    </source>
</evidence>
<accession>A0ABX1PLR9</accession>
<dbReference type="Pfam" id="PF12787">
    <property type="entry name" value="EcsC"/>
    <property type="match status" value="1"/>
</dbReference>
<evidence type="ECO:0000313" key="1">
    <source>
        <dbReference type="EMBL" id="NMG25500.1"/>
    </source>
</evidence>
<dbReference type="InterPro" id="IPR024787">
    <property type="entry name" value="EcsC"/>
</dbReference>
<comment type="caution">
    <text evidence="1">The sequence shown here is derived from an EMBL/GenBank/DDBJ whole genome shotgun (WGS) entry which is preliminary data.</text>
</comment>
<protein>
    <submittedName>
        <fullName evidence="1">EcsC family protein</fullName>
    </submittedName>
</protein>
<dbReference type="Proteomes" id="UP000615989">
    <property type="component" value="Unassembled WGS sequence"/>
</dbReference>
<dbReference type="PANTHER" id="PTHR41260:SF1">
    <property type="entry name" value="PROTEIN ECSC"/>
    <property type="match status" value="1"/>
</dbReference>
<reference evidence="1" key="1">
    <citation type="submission" date="2019-12" db="EMBL/GenBank/DDBJ databases">
        <title>Comparative genomics gives insights into the taxonomy of the Azoarcus-Aromatoleum group and reveals separate origins of nif in the plant-associated Azoarcus and non-plant-associated Aromatoleum sub-groups.</title>
        <authorList>
            <person name="Lafos M."/>
            <person name="Maluk M."/>
            <person name="Batista M."/>
            <person name="Junghare M."/>
            <person name="Carmona M."/>
            <person name="Faoro H."/>
            <person name="Cruz L.M."/>
            <person name="Battistoni F."/>
            <person name="De Souza E."/>
            <person name="Pedrosa F."/>
            <person name="Chen W.-M."/>
            <person name="Poole P.S."/>
            <person name="Dixon R.A."/>
            <person name="James E.K."/>
        </authorList>
    </citation>
    <scope>NUCLEOTIDE SEQUENCE</scope>
    <source>
        <strain evidence="1">LuFRes1</strain>
    </source>
</reference>
<gene>
    <name evidence="1" type="ORF">GO606_12345</name>
</gene>
<dbReference type="RefSeq" id="WP_169118854.1">
    <property type="nucleotide sequence ID" value="NZ_WTVG02000035.1"/>
</dbReference>
<organism evidence="1 2">
    <name type="scientific">Aromatoleum anaerobium</name>
    <dbReference type="NCBI Taxonomy" id="182180"/>
    <lineage>
        <taxon>Bacteria</taxon>
        <taxon>Pseudomonadati</taxon>
        <taxon>Pseudomonadota</taxon>
        <taxon>Betaproteobacteria</taxon>
        <taxon>Rhodocyclales</taxon>
        <taxon>Rhodocyclaceae</taxon>
        <taxon>Aromatoleum</taxon>
    </lineage>
</organism>
<name>A0ABX1PLR9_9RHOO</name>
<keyword evidence="2" id="KW-1185">Reference proteome</keyword>
<dbReference type="EMBL" id="WTVG01000033">
    <property type="protein sequence ID" value="NMG25500.1"/>
    <property type="molecule type" value="Genomic_DNA"/>
</dbReference>
<dbReference type="PANTHER" id="PTHR41260">
    <property type="entry name" value="PROTEIN ECSC"/>
    <property type="match status" value="1"/>
</dbReference>